<dbReference type="EMBL" id="JBHMQV010000009">
    <property type="protein sequence ID" value="MFC0843763.1"/>
    <property type="molecule type" value="Genomic_DNA"/>
</dbReference>
<feature type="region of interest" description="Disordered" evidence="1">
    <location>
        <begin position="1"/>
        <end position="139"/>
    </location>
</feature>
<comment type="caution">
    <text evidence="2">The sequence shown here is derived from an EMBL/GenBank/DDBJ whole genome shotgun (WGS) entry which is preliminary data.</text>
</comment>
<reference evidence="2 3" key="1">
    <citation type="submission" date="2024-09" db="EMBL/GenBank/DDBJ databases">
        <authorList>
            <person name="Sun Q."/>
            <person name="Mori K."/>
        </authorList>
    </citation>
    <scope>NUCLEOTIDE SEQUENCE [LARGE SCALE GENOMIC DNA]</scope>
    <source>
        <strain evidence="2 3">JCM 4557</strain>
    </source>
</reference>
<protein>
    <submittedName>
        <fullName evidence="2">Uncharacterized protein</fullName>
    </submittedName>
</protein>
<name>A0ABV6TD81_9ACTN</name>
<organism evidence="2 3">
    <name type="scientific">Streptomyces noboritoensis</name>
    <dbReference type="NCBI Taxonomy" id="67337"/>
    <lineage>
        <taxon>Bacteria</taxon>
        <taxon>Bacillati</taxon>
        <taxon>Actinomycetota</taxon>
        <taxon>Actinomycetes</taxon>
        <taxon>Kitasatosporales</taxon>
        <taxon>Streptomycetaceae</taxon>
        <taxon>Streptomyces</taxon>
    </lineage>
</organism>
<feature type="compositionally biased region" description="Basic and acidic residues" evidence="1">
    <location>
        <begin position="38"/>
        <end position="83"/>
    </location>
</feature>
<keyword evidence="3" id="KW-1185">Reference proteome</keyword>
<evidence type="ECO:0000313" key="2">
    <source>
        <dbReference type="EMBL" id="MFC0843763.1"/>
    </source>
</evidence>
<evidence type="ECO:0000313" key="3">
    <source>
        <dbReference type="Proteomes" id="UP001589887"/>
    </source>
</evidence>
<accession>A0ABV6TD81</accession>
<sequence length="139" mass="14737">MAASSTRALRRRSRSIARRSTCGSRLPDSVVEAAARTGGERGHGEQPPHRRQSLHEPVPHVTAREQPHQQGVGRDEPERRDGSTAHLDSGQGSGPAAPGVPRQHGRLPQERGQSGEHGEGARVRPGQIVGGVSAAEPQP</sequence>
<evidence type="ECO:0000256" key="1">
    <source>
        <dbReference type="SAM" id="MobiDB-lite"/>
    </source>
</evidence>
<feature type="compositionally biased region" description="Basic and acidic residues" evidence="1">
    <location>
        <begin position="107"/>
        <end position="122"/>
    </location>
</feature>
<dbReference type="RefSeq" id="WP_394317478.1">
    <property type="nucleotide sequence ID" value="NZ_JBHMQV010000009.1"/>
</dbReference>
<feature type="compositionally biased region" description="Basic residues" evidence="1">
    <location>
        <begin position="8"/>
        <end position="17"/>
    </location>
</feature>
<gene>
    <name evidence="2" type="ORF">ACFH04_08545</name>
</gene>
<proteinExistence type="predicted"/>
<dbReference type="Proteomes" id="UP001589887">
    <property type="component" value="Unassembled WGS sequence"/>
</dbReference>